<proteinExistence type="predicted"/>
<dbReference type="GeneID" id="70224059"/>
<dbReference type="AlphaFoldDB" id="A0A9P9JS64"/>
<protein>
    <submittedName>
        <fullName evidence="1">Uncharacterized protein</fullName>
    </submittedName>
</protein>
<sequence length="67" mass="7590">MQSISGKPASSNITNRAYLASKRRCHFSLTDSKQRSFGVHEEYRISWGLFQSVLTVLRSLTPEARST</sequence>
<name>A0A9P9JS64_FUSRE</name>
<dbReference type="OrthoDB" id="5369347at2759"/>
<accession>A0A9P9JS64</accession>
<dbReference type="RefSeq" id="XP_046043420.1">
    <property type="nucleotide sequence ID" value="XM_046194105.1"/>
</dbReference>
<comment type="caution">
    <text evidence="1">The sequence shown here is derived from an EMBL/GenBank/DDBJ whole genome shotgun (WGS) entry which is preliminary data.</text>
</comment>
<evidence type="ECO:0000313" key="2">
    <source>
        <dbReference type="Proteomes" id="UP000720189"/>
    </source>
</evidence>
<reference evidence="1" key="1">
    <citation type="journal article" date="2021" name="Nat. Commun.">
        <title>Genetic determinants of endophytism in the Arabidopsis root mycobiome.</title>
        <authorList>
            <person name="Mesny F."/>
            <person name="Miyauchi S."/>
            <person name="Thiergart T."/>
            <person name="Pickel B."/>
            <person name="Atanasova L."/>
            <person name="Karlsson M."/>
            <person name="Huettel B."/>
            <person name="Barry K.W."/>
            <person name="Haridas S."/>
            <person name="Chen C."/>
            <person name="Bauer D."/>
            <person name="Andreopoulos W."/>
            <person name="Pangilinan J."/>
            <person name="LaButti K."/>
            <person name="Riley R."/>
            <person name="Lipzen A."/>
            <person name="Clum A."/>
            <person name="Drula E."/>
            <person name="Henrissat B."/>
            <person name="Kohler A."/>
            <person name="Grigoriev I.V."/>
            <person name="Martin F.M."/>
            <person name="Hacquard S."/>
        </authorList>
    </citation>
    <scope>NUCLEOTIDE SEQUENCE</scope>
    <source>
        <strain evidence="1">MPI-CAGE-AT-0023</strain>
    </source>
</reference>
<keyword evidence="2" id="KW-1185">Reference proteome</keyword>
<dbReference type="Proteomes" id="UP000720189">
    <property type="component" value="Unassembled WGS sequence"/>
</dbReference>
<organism evidence="1 2">
    <name type="scientific">Fusarium redolens</name>
    <dbReference type="NCBI Taxonomy" id="48865"/>
    <lineage>
        <taxon>Eukaryota</taxon>
        <taxon>Fungi</taxon>
        <taxon>Dikarya</taxon>
        <taxon>Ascomycota</taxon>
        <taxon>Pezizomycotina</taxon>
        <taxon>Sordariomycetes</taxon>
        <taxon>Hypocreomycetidae</taxon>
        <taxon>Hypocreales</taxon>
        <taxon>Nectriaceae</taxon>
        <taxon>Fusarium</taxon>
        <taxon>Fusarium redolens species complex</taxon>
    </lineage>
</organism>
<dbReference type="EMBL" id="JAGMUX010000021">
    <property type="protein sequence ID" value="KAH7231311.1"/>
    <property type="molecule type" value="Genomic_DNA"/>
</dbReference>
<gene>
    <name evidence="1" type="ORF">BKA55DRAFT_582185</name>
</gene>
<evidence type="ECO:0000313" key="1">
    <source>
        <dbReference type="EMBL" id="KAH7231311.1"/>
    </source>
</evidence>